<sequence length="248" mass="26052">MANTLRNALILGATLSAISSATWAHQSGTVIGRAGPVLVEPQEESSNVRITNPALGEVSGAKVGVDPNAQLGLTATYMFTDHIGLGLLAATPFEHDIYATDAIAGVGKLGSTKHLPPTLSVEFYLNDPDSDIQPYFGVGLNYTIFFSEKTTDTLTGAVGVLASIADTPVAGVEATSSKLELDDSIGASLTFGIDYAINENWGINAAMWWIDIETEATITAETNAGTVTAKADVEIDPFAYMVGVSYRF</sequence>
<dbReference type="SUPFAM" id="SSF56925">
    <property type="entry name" value="OMPA-like"/>
    <property type="match status" value="1"/>
</dbReference>
<feature type="chain" id="PRO_5012847070" evidence="1">
    <location>
        <begin position="25"/>
        <end position="248"/>
    </location>
</feature>
<gene>
    <name evidence="2" type="ORF">OLMES_0744</name>
</gene>
<dbReference type="PANTHER" id="PTHR36920:SF1">
    <property type="entry name" value="OUTER MEMBRANE PROTEIN W"/>
    <property type="match status" value="1"/>
</dbReference>
<dbReference type="GO" id="GO:0055085">
    <property type="term" value="P:transmembrane transport"/>
    <property type="evidence" value="ECO:0007669"/>
    <property type="project" value="TreeGrafter"/>
</dbReference>
<keyword evidence="3" id="KW-1185">Reference proteome</keyword>
<dbReference type="Gene3D" id="2.40.160.20">
    <property type="match status" value="1"/>
</dbReference>
<feature type="signal peptide" evidence="1">
    <location>
        <begin position="1"/>
        <end position="24"/>
    </location>
</feature>
<evidence type="ECO:0000313" key="3">
    <source>
        <dbReference type="Proteomes" id="UP000196027"/>
    </source>
</evidence>
<dbReference type="OrthoDB" id="9807574at2"/>
<dbReference type="Pfam" id="PF03922">
    <property type="entry name" value="OmpW"/>
    <property type="match status" value="1"/>
</dbReference>
<dbReference type="EMBL" id="CP021425">
    <property type="protein sequence ID" value="ARU54836.1"/>
    <property type="molecule type" value="Genomic_DNA"/>
</dbReference>
<dbReference type="PANTHER" id="PTHR36920">
    <property type="match status" value="1"/>
</dbReference>
<dbReference type="InterPro" id="IPR011250">
    <property type="entry name" value="OMP/PagP_B-barrel"/>
</dbReference>
<evidence type="ECO:0000256" key="1">
    <source>
        <dbReference type="SAM" id="SignalP"/>
    </source>
</evidence>
<dbReference type="KEGG" id="ome:OLMES_0744"/>
<evidence type="ECO:0000313" key="2">
    <source>
        <dbReference type="EMBL" id="ARU54836.1"/>
    </source>
</evidence>
<reference evidence="2 3" key="1">
    <citation type="submission" date="2017-05" db="EMBL/GenBank/DDBJ databases">
        <title>Genomic insights into alkan degradation activity of Oleiphilus messinensis.</title>
        <authorList>
            <person name="Kozyavkin S.A."/>
            <person name="Slesarev A.I."/>
            <person name="Golyshin P.N."/>
            <person name="Korzhenkov A."/>
            <person name="Golyshina O.N."/>
            <person name="Toshchakov S.V."/>
        </authorList>
    </citation>
    <scope>NUCLEOTIDE SEQUENCE [LARGE SCALE GENOMIC DNA]</scope>
    <source>
        <strain evidence="2 3">ME102</strain>
    </source>
</reference>
<protein>
    <submittedName>
        <fullName evidence="2">Outer membrane protein OmpW</fullName>
    </submittedName>
</protein>
<dbReference type="InterPro" id="IPR005618">
    <property type="entry name" value="OMPW"/>
</dbReference>
<keyword evidence="1" id="KW-0732">Signal</keyword>
<dbReference type="AlphaFoldDB" id="A0A1Y0I4Y3"/>
<dbReference type="RefSeq" id="WP_087460000.1">
    <property type="nucleotide sequence ID" value="NZ_CP021425.1"/>
</dbReference>
<dbReference type="GO" id="GO:0019867">
    <property type="term" value="C:outer membrane"/>
    <property type="evidence" value="ECO:0007669"/>
    <property type="project" value="InterPro"/>
</dbReference>
<dbReference type="Proteomes" id="UP000196027">
    <property type="component" value="Chromosome"/>
</dbReference>
<proteinExistence type="predicted"/>
<accession>A0A1Y0I4Y3</accession>
<name>A0A1Y0I4Y3_9GAMM</name>
<organism evidence="2 3">
    <name type="scientific">Oleiphilus messinensis</name>
    <dbReference type="NCBI Taxonomy" id="141451"/>
    <lineage>
        <taxon>Bacteria</taxon>
        <taxon>Pseudomonadati</taxon>
        <taxon>Pseudomonadota</taxon>
        <taxon>Gammaproteobacteria</taxon>
        <taxon>Oceanospirillales</taxon>
        <taxon>Oleiphilaceae</taxon>
        <taxon>Oleiphilus</taxon>
    </lineage>
</organism>